<feature type="transmembrane region" description="Helical" evidence="6">
    <location>
        <begin position="43"/>
        <end position="66"/>
    </location>
</feature>
<keyword evidence="3 6" id="KW-0812">Transmembrane</keyword>
<feature type="transmembrane region" description="Helical" evidence="6">
    <location>
        <begin position="245"/>
        <end position="267"/>
    </location>
</feature>
<dbReference type="RefSeq" id="WP_091345797.1">
    <property type="nucleotide sequence ID" value="NZ_FMHV01000002.1"/>
</dbReference>
<feature type="transmembrane region" description="Helical" evidence="6">
    <location>
        <begin position="346"/>
        <end position="363"/>
    </location>
</feature>
<evidence type="ECO:0000256" key="5">
    <source>
        <dbReference type="ARBA" id="ARBA00023136"/>
    </source>
</evidence>
<keyword evidence="5 6" id="KW-0472">Membrane</keyword>
<feature type="transmembrane region" description="Helical" evidence="6">
    <location>
        <begin position="279"/>
        <end position="297"/>
    </location>
</feature>
<evidence type="ECO:0000313" key="7">
    <source>
        <dbReference type="EMBL" id="SCL36526.1"/>
    </source>
</evidence>
<dbReference type="OrthoDB" id="9815525at2"/>
<organism evidence="7 8">
    <name type="scientific">Micromonospora rhizosphaerae</name>
    <dbReference type="NCBI Taxonomy" id="568872"/>
    <lineage>
        <taxon>Bacteria</taxon>
        <taxon>Bacillati</taxon>
        <taxon>Actinomycetota</taxon>
        <taxon>Actinomycetes</taxon>
        <taxon>Micromonosporales</taxon>
        <taxon>Micromonosporaceae</taxon>
        <taxon>Micromonospora</taxon>
    </lineage>
</organism>
<evidence type="ECO:0000256" key="4">
    <source>
        <dbReference type="ARBA" id="ARBA00022989"/>
    </source>
</evidence>
<dbReference type="InterPro" id="IPR011701">
    <property type="entry name" value="MFS"/>
</dbReference>
<evidence type="ECO:0000256" key="1">
    <source>
        <dbReference type="ARBA" id="ARBA00004651"/>
    </source>
</evidence>
<dbReference type="AlphaFoldDB" id="A0A1C6T3Z1"/>
<evidence type="ECO:0000313" key="8">
    <source>
        <dbReference type="Proteomes" id="UP000199413"/>
    </source>
</evidence>
<dbReference type="PANTHER" id="PTHR23513:SF6">
    <property type="entry name" value="MAJOR FACILITATOR SUPERFAMILY ASSOCIATED DOMAIN-CONTAINING PROTEIN"/>
    <property type="match status" value="1"/>
</dbReference>
<dbReference type="InterPro" id="IPR036259">
    <property type="entry name" value="MFS_trans_sf"/>
</dbReference>
<dbReference type="SUPFAM" id="SSF103473">
    <property type="entry name" value="MFS general substrate transporter"/>
    <property type="match status" value="1"/>
</dbReference>
<dbReference type="Gene3D" id="1.20.1250.20">
    <property type="entry name" value="MFS general substrate transporter like domains"/>
    <property type="match status" value="1"/>
</dbReference>
<dbReference type="Pfam" id="PF07690">
    <property type="entry name" value="MFS_1"/>
    <property type="match status" value="1"/>
</dbReference>
<keyword evidence="4 6" id="KW-1133">Transmembrane helix</keyword>
<gene>
    <name evidence="7" type="ORF">GA0070624_5578</name>
</gene>
<protein>
    <submittedName>
        <fullName evidence="7">Predicted arabinose efflux permease, MFS family</fullName>
    </submittedName>
</protein>
<feature type="transmembrane region" description="Helical" evidence="6">
    <location>
        <begin position="99"/>
        <end position="117"/>
    </location>
</feature>
<evidence type="ECO:0000256" key="2">
    <source>
        <dbReference type="ARBA" id="ARBA00022475"/>
    </source>
</evidence>
<dbReference type="CDD" id="cd06173">
    <property type="entry name" value="MFS_MefA_like"/>
    <property type="match status" value="1"/>
</dbReference>
<feature type="transmembrane region" description="Helical" evidence="6">
    <location>
        <begin position="215"/>
        <end position="239"/>
    </location>
</feature>
<dbReference type="GO" id="GO:0022857">
    <property type="term" value="F:transmembrane transporter activity"/>
    <property type="evidence" value="ECO:0007669"/>
    <property type="project" value="InterPro"/>
</dbReference>
<proteinExistence type="predicted"/>
<dbReference type="EMBL" id="FMHV01000002">
    <property type="protein sequence ID" value="SCL36526.1"/>
    <property type="molecule type" value="Genomic_DNA"/>
</dbReference>
<feature type="transmembrane region" description="Helical" evidence="6">
    <location>
        <begin position="369"/>
        <end position="389"/>
    </location>
</feature>
<feature type="transmembrane region" description="Helical" evidence="6">
    <location>
        <begin position="303"/>
        <end position="325"/>
    </location>
</feature>
<dbReference type="Proteomes" id="UP000199413">
    <property type="component" value="Unassembled WGS sequence"/>
</dbReference>
<feature type="transmembrane region" description="Helical" evidence="6">
    <location>
        <begin position="146"/>
        <end position="166"/>
    </location>
</feature>
<name>A0A1C6T3Z1_9ACTN</name>
<evidence type="ECO:0000256" key="3">
    <source>
        <dbReference type="ARBA" id="ARBA00022692"/>
    </source>
</evidence>
<dbReference type="STRING" id="568872.GA0070624_5578"/>
<keyword evidence="2" id="KW-1003">Cell membrane</keyword>
<dbReference type="GO" id="GO:0005886">
    <property type="term" value="C:plasma membrane"/>
    <property type="evidence" value="ECO:0007669"/>
    <property type="project" value="UniProtKB-SubCell"/>
</dbReference>
<sequence>MRLGRSFALLWAGQSVSLAGDQLTRLALPLVAVLVLHATPGQVAGLAAAGQLPSLIVALPAGVWVARFGLRRTMLAADIVRCAAILSVPVFGAANYRQLLAVAVVVGIATVPFQIAYQSVVPALVPAELVPAANRRLALSESAARLLGPAAAGLLVGAVGAVRTLYIHSASYLISVVTLAAIHADSPTGRTDTGGMARQVIAGWRYVLATPPLRALMWASALFNAGFAGYEALLAIFAIRTLHLAPGILGLTLSAAGVAIPLGVALSRTAERRTGRGPTLLLAAALSAAGPFLVATATPDTAAWLLAAASFISGIGGGCWAVTALTTRQLLSHPDMRVQTTAIHRFVSLGVLAPAAWAAGLTADTAGPRWAILTFAALGALCLLPLLHIPRHSWSPSHSTGYLTQ</sequence>
<keyword evidence="8" id="KW-1185">Reference proteome</keyword>
<comment type="subcellular location">
    <subcellularLocation>
        <location evidence="1">Cell membrane</location>
        <topology evidence="1">Multi-pass membrane protein</topology>
    </subcellularLocation>
</comment>
<evidence type="ECO:0000256" key="6">
    <source>
        <dbReference type="SAM" id="Phobius"/>
    </source>
</evidence>
<dbReference type="PANTHER" id="PTHR23513">
    <property type="entry name" value="INTEGRAL MEMBRANE EFFLUX PROTEIN-RELATED"/>
    <property type="match status" value="1"/>
</dbReference>
<accession>A0A1C6T3Z1</accession>
<reference evidence="8" key="1">
    <citation type="submission" date="2016-06" db="EMBL/GenBank/DDBJ databases">
        <authorList>
            <person name="Varghese N."/>
            <person name="Submissions Spin"/>
        </authorList>
    </citation>
    <scope>NUCLEOTIDE SEQUENCE [LARGE SCALE GENOMIC DNA]</scope>
    <source>
        <strain evidence="8">DSM 45431</strain>
    </source>
</reference>